<dbReference type="AlphaFoldDB" id="A0A1J1J1W4"/>
<evidence type="ECO:0000313" key="1">
    <source>
        <dbReference type="EMBL" id="CRL06531.1"/>
    </source>
</evidence>
<protein>
    <submittedName>
        <fullName evidence="1">CLUMA_CG019898, isoform A</fullName>
    </submittedName>
</protein>
<dbReference type="Proteomes" id="UP000183832">
    <property type="component" value="Unassembled WGS sequence"/>
</dbReference>
<proteinExistence type="predicted"/>
<evidence type="ECO:0000313" key="2">
    <source>
        <dbReference type="Proteomes" id="UP000183832"/>
    </source>
</evidence>
<organism evidence="1 2">
    <name type="scientific">Clunio marinus</name>
    <dbReference type="NCBI Taxonomy" id="568069"/>
    <lineage>
        <taxon>Eukaryota</taxon>
        <taxon>Metazoa</taxon>
        <taxon>Ecdysozoa</taxon>
        <taxon>Arthropoda</taxon>
        <taxon>Hexapoda</taxon>
        <taxon>Insecta</taxon>
        <taxon>Pterygota</taxon>
        <taxon>Neoptera</taxon>
        <taxon>Endopterygota</taxon>
        <taxon>Diptera</taxon>
        <taxon>Nematocera</taxon>
        <taxon>Chironomoidea</taxon>
        <taxon>Chironomidae</taxon>
        <taxon>Clunio</taxon>
    </lineage>
</organism>
<gene>
    <name evidence="1" type="ORF">CLUMA_CG019898</name>
</gene>
<keyword evidence="2" id="KW-1185">Reference proteome</keyword>
<accession>A0A1J1J1W4</accession>
<name>A0A1J1J1W4_9DIPT</name>
<sequence>MAQYFHTRVSIDSIAFFPTEWEFCHVIYNAKQILMKFAPLNEQEEWFGKKQLLTLALLPHKVFISTTSH</sequence>
<reference evidence="1 2" key="1">
    <citation type="submission" date="2015-04" db="EMBL/GenBank/DDBJ databases">
        <authorList>
            <person name="Syromyatnikov M.Y."/>
            <person name="Popov V.N."/>
        </authorList>
    </citation>
    <scope>NUCLEOTIDE SEQUENCE [LARGE SCALE GENOMIC DNA]</scope>
</reference>
<dbReference type="EMBL" id="CVRI01000067">
    <property type="protein sequence ID" value="CRL06531.1"/>
    <property type="molecule type" value="Genomic_DNA"/>
</dbReference>